<evidence type="ECO:0000313" key="1">
    <source>
        <dbReference type="EMBL" id="KAJ7520568.1"/>
    </source>
</evidence>
<protein>
    <submittedName>
        <fullName evidence="1">Uncharacterized protein</fullName>
    </submittedName>
</protein>
<dbReference type="Proteomes" id="UP001162992">
    <property type="component" value="Chromosome 19"/>
</dbReference>
<organism evidence="1 2">
    <name type="scientific">Diphasiastrum complanatum</name>
    <name type="common">Issler's clubmoss</name>
    <name type="synonym">Lycopodium complanatum</name>
    <dbReference type="NCBI Taxonomy" id="34168"/>
    <lineage>
        <taxon>Eukaryota</taxon>
        <taxon>Viridiplantae</taxon>
        <taxon>Streptophyta</taxon>
        <taxon>Embryophyta</taxon>
        <taxon>Tracheophyta</taxon>
        <taxon>Lycopodiopsida</taxon>
        <taxon>Lycopodiales</taxon>
        <taxon>Lycopodiaceae</taxon>
        <taxon>Lycopodioideae</taxon>
        <taxon>Diphasiastrum</taxon>
    </lineage>
</organism>
<name>A0ACC2ASS1_DIPCM</name>
<accession>A0ACC2ASS1</accession>
<sequence length="244" mass="26843">MGLFSNRVKREALQPGDHIYSWRTAYMYAHHGIYIGDGKVIHFTRGQNQELGTGTIFDALASSLHPRPMGTTCQICGIDPDSWGVVQSCLDCFLFNCPLYRFEYSTDIATFIAKARGGMCTIAKTDSLELVTHRANYLLNHGFGSYHIFHNNCEDFAIYCKTGLLVIERNGIGRSGQAITFLGAPFSAVVSTPLRFLMANPWGLVAVTVGVYSVSRFAADIGVRSDVAKVEVEDLAANLTGRRT</sequence>
<evidence type="ECO:0000313" key="2">
    <source>
        <dbReference type="Proteomes" id="UP001162992"/>
    </source>
</evidence>
<reference evidence="2" key="1">
    <citation type="journal article" date="2024" name="Proc. Natl. Acad. Sci. U.S.A.">
        <title>Extraordinary preservation of gene collinearity over three hundred million years revealed in homosporous lycophytes.</title>
        <authorList>
            <person name="Li C."/>
            <person name="Wickell D."/>
            <person name="Kuo L.Y."/>
            <person name="Chen X."/>
            <person name="Nie B."/>
            <person name="Liao X."/>
            <person name="Peng D."/>
            <person name="Ji J."/>
            <person name="Jenkins J."/>
            <person name="Williams M."/>
            <person name="Shu S."/>
            <person name="Plott C."/>
            <person name="Barry K."/>
            <person name="Rajasekar S."/>
            <person name="Grimwood J."/>
            <person name="Han X."/>
            <person name="Sun S."/>
            <person name="Hou Z."/>
            <person name="He W."/>
            <person name="Dai G."/>
            <person name="Sun C."/>
            <person name="Schmutz J."/>
            <person name="Leebens-Mack J.H."/>
            <person name="Li F.W."/>
            <person name="Wang L."/>
        </authorList>
    </citation>
    <scope>NUCLEOTIDE SEQUENCE [LARGE SCALE GENOMIC DNA]</scope>
    <source>
        <strain evidence="2">cv. PW_Plant_1</strain>
    </source>
</reference>
<dbReference type="EMBL" id="CM055110">
    <property type="protein sequence ID" value="KAJ7520568.1"/>
    <property type="molecule type" value="Genomic_DNA"/>
</dbReference>
<keyword evidence="2" id="KW-1185">Reference proteome</keyword>
<proteinExistence type="predicted"/>
<comment type="caution">
    <text evidence="1">The sequence shown here is derived from an EMBL/GenBank/DDBJ whole genome shotgun (WGS) entry which is preliminary data.</text>
</comment>
<gene>
    <name evidence="1" type="ORF">O6H91_19G011000</name>
</gene>